<keyword evidence="6" id="KW-0472">Membrane</keyword>
<keyword evidence="4" id="KW-0812">Transmembrane</keyword>
<evidence type="ECO:0000256" key="4">
    <source>
        <dbReference type="ARBA" id="ARBA00022692"/>
    </source>
</evidence>
<dbReference type="PANTHER" id="PTHR23516:SF1">
    <property type="entry name" value="MOLYBDATE-ANION TRANSPORTER"/>
    <property type="match status" value="1"/>
</dbReference>
<dbReference type="GO" id="GO:0015098">
    <property type="term" value="F:molybdate ion transmembrane transporter activity"/>
    <property type="evidence" value="ECO:0007669"/>
    <property type="project" value="InterPro"/>
</dbReference>
<dbReference type="Proteomes" id="UP000269721">
    <property type="component" value="Unassembled WGS sequence"/>
</dbReference>
<evidence type="ECO:0000256" key="1">
    <source>
        <dbReference type="ARBA" id="ARBA00004651"/>
    </source>
</evidence>
<evidence type="ECO:0000313" key="9">
    <source>
        <dbReference type="Proteomes" id="UP000269721"/>
    </source>
</evidence>
<dbReference type="PANTHER" id="PTHR23516">
    <property type="entry name" value="SAM (S-ADENOSYL METHIONINE) TRANSPORTER"/>
    <property type="match status" value="1"/>
</dbReference>
<dbReference type="InterPro" id="IPR008509">
    <property type="entry name" value="MOT2/MFSD5"/>
</dbReference>
<evidence type="ECO:0000313" key="8">
    <source>
        <dbReference type="EMBL" id="RKO92805.1"/>
    </source>
</evidence>
<evidence type="ECO:0000256" key="7">
    <source>
        <dbReference type="SAM" id="SignalP"/>
    </source>
</evidence>
<keyword evidence="2" id="KW-0813">Transport</keyword>
<accession>A0A4P9WKY5</accession>
<feature type="chain" id="PRO_5020806954" evidence="7">
    <location>
        <begin position="19"/>
        <end position="122"/>
    </location>
</feature>
<dbReference type="AlphaFoldDB" id="A0A4P9WKY5"/>
<keyword evidence="7" id="KW-0732">Signal</keyword>
<evidence type="ECO:0000256" key="6">
    <source>
        <dbReference type="ARBA" id="ARBA00023136"/>
    </source>
</evidence>
<dbReference type="Pfam" id="PF05631">
    <property type="entry name" value="MFS_5"/>
    <property type="match status" value="1"/>
</dbReference>
<keyword evidence="9" id="KW-1185">Reference proteome</keyword>
<feature type="signal peptide" evidence="7">
    <location>
        <begin position="1"/>
        <end position="18"/>
    </location>
</feature>
<reference evidence="9" key="1">
    <citation type="journal article" date="2018" name="Nat. Microbiol.">
        <title>Leveraging single-cell genomics to expand the fungal tree of life.</title>
        <authorList>
            <person name="Ahrendt S.R."/>
            <person name="Quandt C.A."/>
            <person name="Ciobanu D."/>
            <person name="Clum A."/>
            <person name="Salamov A."/>
            <person name="Andreopoulos B."/>
            <person name="Cheng J.F."/>
            <person name="Woyke T."/>
            <person name="Pelin A."/>
            <person name="Henrissat B."/>
            <person name="Reynolds N.K."/>
            <person name="Benny G.L."/>
            <person name="Smith M.E."/>
            <person name="James T.Y."/>
            <person name="Grigoriev I.V."/>
        </authorList>
    </citation>
    <scope>NUCLEOTIDE SEQUENCE [LARGE SCALE GENOMIC DNA]</scope>
</reference>
<evidence type="ECO:0000256" key="5">
    <source>
        <dbReference type="ARBA" id="ARBA00022989"/>
    </source>
</evidence>
<protein>
    <submittedName>
        <fullName evidence="8">Uncharacterized protein</fullName>
    </submittedName>
</protein>
<evidence type="ECO:0000256" key="3">
    <source>
        <dbReference type="ARBA" id="ARBA00022475"/>
    </source>
</evidence>
<dbReference type="EMBL" id="KZ994491">
    <property type="protein sequence ID" value="RKO92805.1"/>
    <property type="molecule type" value="Genomic_DNA"/>
</dbReference>
<name>A0A4P9WKY5_9FUNG</name>
<evidence type="ECO:0000256" key="2">
    <source>
        <dbReference type="ARBA" id="ARBA00022448"/>
    </source>
</evidence>
<gene>
    <name evidence="8" type="ORF">BDK51DRAFT_34409</name>
</gene>
<comment type="subcellular location">
    <subcellularLocation>
        <location evidence="1">Cell membrane</location>
        <topology evidence="1">Multi-pass membrane protein</topology>
    </subcellularLocation>
</comment>
<organism evidence="8 9">
    <name type="scientific">Blyttiomyces helicus</name>
    <dbReference type="NCBI Taxonomy" id="388810"/>
    <lineage>
        <taxon>Eukaryota</taxon>
        <taxon>Fungi</taxon>
        <taxon>Fungi incertae sedis</taxon>
        <taxon>Chytridiomycota</taxon>
        <taxon>Chytridiomycota incertae sedis</taxon>
        <taxon>Chytridiomycetes</taxon>
        <taxon>Chytridiomycetes incertae sedis</taxon>
        <taxon>Blyttiomyces</taxon>
    </lineage>
</organism>
<dbReference type="GO" id="GO:0005886">
    <property type="term" value="C:plasma membrane"/>
    <property type="evidence" value="ECO:0007669"/>
    <property type="project" value="UniProtKB-SubCell"/>
</dbReference>
<sequence>MMHLVLAPSIFNILHVLGCLTKLPSSFSILVRYRILRGLSISFMSIAFESWTHRARGFDPACVAETLSNATLGKEIMAIITDVVTNLANALCAAEKEEDAIEWLKSGEVAEFGGGCAVCDES</sequence>
<keyword evidence="3" id="KW-1003">Cell membrane</keyword>
<keyword evidence="5" id="KW-1133">Transmembrane helix</keyword>
<proteinExistence type="predicted"/>